<dbReference type="GO" id="GO:0005524">
    <property type="term" value="F:ATP binding"/>
    <property type="evidence" value="ECO:0007669"/>
    <property type="project" value="UniProtKB-KW"/>
</dbReference>
<dbReference type="AlphaFoldDB" id="A0A932FXQ2"/>
<evidence type="ECO:0000256" key="1">
    <source>
        <dbReference type="ARBA" id="ARBA00022723"/>
    </source>
</evidence>
<protein>
    <submittedName>
        <fullName evidence="6">ATP-binding protein</fullName>
    </submittedName>
</protein>
<dbReference type="GO" id="GO:0016226">
    <property type="term" value="P:iron-sulfur cluster assembly"/>
    <property type="evidence" value="ECO:0007669"/>
    <property type="project" value="InterPro"/>
</dbReference>
<dbReference type="SUPFAM" id="SSF52540">
    <property type="entry name" value="P-loop containing nucleoside triphosphate hydrolases"/>
    <property type="match status" value="1"/>
</dbReference>
<dbReference type="GO" id="GO:0140663">
    <property type="term" value="F:ATP-dependent FeS chaperone activity"/>
    <property type="evidence" value="ECO:0007669"/>
    <property type="project" value="InterPro"/>
</dbReference>
<proteinExistence type="predicted"/>
<sequence length="216" mass="23844">MEGREIVAINVDLSCDRYCESCEKFFECENPEKEKMMARRRMGKAKEVMSNNKYKMAIVGGTGGVGKSLTTTNLSTALAMKGRRVSILDQDFDGATIPKMLGILDKKLSLADEGIIPVEGLLGIQVISMGNILGSDEVLTWFHEMRRNATEEFLSHVIYGERDYLLIDLPPGTSSDSVNMMEYVPDLTGAVIVTVPSEVSQNVAWKAALLCRKARV</sequence>
<reference evidence="6" key="1">
    <citation type="submission" date="2020-07" db="EMBL/GenBank/DDBJ databases">
        <title>Huge and variable diversity of episymbiotic CPR bacteria and DPANN archaea in groundwater ecosystems.</title>
        <authorList>
            <person name="He C.Y."/>
            <person name="Keren R."/>
            <person name="Whittaker M."/>
            <person name="Farag I.F."/>
            <person name="Doudna J."/>
            <person name="Cate J.H.D."/>
            <person name="Banfield J.F."/>
        </authorList>
    </citation>
    <scope>NUCLEOTIDE SEQUENCE</scope>
    <source>
        <strain evidence="6">NC_groundwater_672_Ag_B-0.1um_62_36</strain>
    </source>
</reference>
<feature type="non-terminal residue" evidence="6">
    <location>
        <position position="216"/>
    </location>
</feature>
<evidence type="ECO:0000313" key="7">
    <source>
        <dbReference type="Proteomes" id="UP000769766"/>
    </source>
</evidence>
<comment type="caution">
    <text evidence="6">The sequence shown here is derived from an EMBL/GenBank/DDBJ whole genome shotgun (WGS) entry which is preliminary data.</text>
</comment>
<keyword evidence="4" id="KW-0408">Iron</keyword>
<dbReference type="Gene3D" id="3.40.50.300">
    <property type="entry name" value="P-loop containing nucleotide triphosphate hydrolases"/>
    <property type="match status" value="1"/>
</dbReference>
<dbReference type="PANTHER" id="PTHR23264">
    <property type="entry name" value="NUCLEOTIDE-BINDING PROTEIN NBP35 YEAST -RELATED"/>
    <property type="match status" value="1"/>
</dbReference>
<dbReference type="Pfam" id="PF10609">
    <property type="entry name" value="ParA"/>
    <property type="match status" value="1"/>
</dbReference>
<organism evidence="6 7">
    <name type="scientific">Tectimicrobiota bacterium</name>
    <dbReference type="NCBI Taxonomy" id="2528274"/>
    <lineage>
        <taxon>Bacteria</taxon>
        <taxon>Pseudomonadati</taxon>
        <taxon>Nitrospinota/Tectimicrobiota group</taxon>
        <taxon>Candidatus Tectimicrobiota</taxon>
    </lineage>
</organism>
<dbReference type="Proteomes" id="UP000769766">
    <property type="component" value="Unassembled WGS sequence"/>
</dbReference>
<evidence type="ECO:0000256" key="5">
    <source>
        <dbReference type="ARBA" id="ARBA00023014"/>
    </source>
</evidence>
<dbReference type="CDD" id="cd02037">
    <property type="entry name" value="Mrp_NBP35"/>
    <property type="match status" value="1"/>
</dbReference>
<dbReference type="GO" id="GO:0005829">
    <property type="term" value="C:cytosol"/>
    <property type="evidence" value="ECO:0007669"/>
    <property type="project" value="TreeGrafter"/>
</dbReference>
<dbReference type="InterPro" id="IPR027417">
    <property type="entry name" value="P-loop_NTPase"/>
</dbReference>
<keyword evidence="2" id="KW-0547">Nucleotide-binding</keyword>
<dbReference type="InterPro" id="IPR033756">
    <property type="entry name" value="YlxH/NBP35"/>
</dbReference>
<gene>
    <name evidence="6" type="ORF">HYY20_12125</name>
</gene>
<dbReference type="GO" id="GO:0046872">
    <property type="term" value="F:metal ion binding"/>
    <property type="evidence" value="ECO:0007669"/>
    <property type="project" value="UniProtKB-KW"/>
</dbReference>
<accession>A0A932FXQ2</accession>
<evidence type="ECO:0000313" key="6">
    <source>
        <dbReference type="EMBL" id="MBI2877617.1"/>
    </source>
</evidence>
<evidence type="ECO:0000256" key="3">
    <source>
        <dbReference type="ARBA" id="ARBA00022840"/>
    </source>
</evidence>
<evidence type="ECO:0000256" key="4">
    <source>
        <dbReference type="ARBA" id="ARBA00023004"/>
    </source>
</evidence>
<keyword evidence="3 6" id="KW-0067">ATP-binding</keyword>
<keyword evidence="5" id="KW-0411">Iron-sulfur</keyword>
<dbReference type="EMBL" id="JACPRF010000371">
    <property type="protein sequence ID" value="MBI2877617.1"/>
    <property type="molecule type" value="Genomic_DNA"/>
</dbReference>
<dbReference type="PANTHER" id="PTHR23264:SF19">
    <property type="entry name" value="CYTOSOLIC FE-S CLUSTER ASSEMBLY FACTOR NUBP2"/>
    <property type="match status" value="1"/>
</dbReference>
<evidence type="ECO:0000256" key="2">
    <source>
        <dbReference type="ARBA" id="ARBA00022741"/>
    </source>
</evidence>
<name>A0A932FXQ2_UNCTE</name>
<dbReference type="GO" id="GO:0051536">
    <property type="term" value="F:iron-sulfur cluster binding"/>
    <property type="evidence" value="ECO:0007669"/>
    <property type="project" value="UniProtKB-KW"/>
</dbReference>
<dbReference type="InterPro" id="IPR019591">
    <property type="entry name" value="Mrp/NBP35_ATP-bd"/>
</dbReference>
<keyword evidence="1" id="KW-0479">Metal-binding</keyword>